<gene>
    <name evidence="6" type="ORF">EPS76_05380</name>
    <name evidence="4" type="ORF">GRC73_12000</name>
    <name evidence="5" type="ORF">HIE29_004166</name>
    <name evidence="7" type="ORF">OGM49_14065</name>
    <name evidence="3" type="ORF">R8O40_003737</name>
</gene>
<dbReference type="EMBL" id="DABCJL010000011">
    <property type="protein sequence ID" value="HAH7770676.1"/>
    <property type="molecule type" value="Genomic_DNA"/>
</dbReference>
<dbReference type="EMBL" id="CP107128">
    <property type="protein sequence ID" value="WLM93876.1"/>
    <property type="molecule type" value="Genomic_DNA"/>
</dbReference>
<feature type="region of interest" description="Disordered" evidence="1">
    <location>
        <begin position="27"/>
        <end position="62"/>
    </location>
</feature>
<protein>
    <submittedName>
        <fullName evidence="6">Uncharacterized protein</fullName>
    </submittedName>
</protein>
<reference evidence="4" key="1">
    <citation type="journal article" date="2018" name="Genome Biol.">
        <title>SKESA: strategic k-mer extension for scrupulous assemblies.</title>
        <authorList>
            <person name="Souvorov A."/>
            <person name="Agarwala R."/>
            <person name="Lipman D.J."/>
        </authorList>
    </citation>
    <scope>NUCLEOTIDE SEQUENCE [LARGE SCALE GENOMIC DNA]</scope>
    <source>
        <strain evidence="5">C0382</strain>
        <strain evidence="4">EC00763</strain>
    </source>
</reference>
<evidence type="ECO:0000256" key="2">
    <source>
        <dbReference type="SAM" id="Phobius"/>
    </source>
</evidence>
<dbReference type="Proteomes" id="UP000843571">
    <property type="component" value="Unassembled WGS sequence"/>
</dbReference>
<proteinExistence type="predicted"/>
<reference evidence="5" key="3">
    <citation type="submission" date="2020-01" db="EMBL/GenBank/DDBJ databases">
        <authorList>
            <consortium name="NCBI Pathogen Detection Project"/>
        </authorList>
    </citation>
    <scope>NUCLEOTIDE SEQUENCE</scope>
    <source>
        <strain evidence="5">C0382</strain>
        <strain evidence="4">EC00763</strain>
    </source>
</reference>
<evidence type="ECO:0000313" key="3">
    <source>
        <dbReference type="EMBL" id="EMJ5255454.1"/>
    </source>
</evidence>
<dbReference type="Proteomes" id="UP001180189">
    <property type="component" value="Chromosome"/>
</dbReference>
<evidence type="ECO:0000313" key="8">
    <source>
        <dbReference type="Proteomes" id="UP000288730"/>
    </source>
</evidence>
<dbReference type="AlphaFoldDB" id="A0A061K5M7"/>
<keyword evidence="2" id="KW-1133">Transmembrane helix</keyword>
<evidence type="ECO:0000313" key="7">
    <source>
        <dbReference type="EMBL" id="WLM93876.1"/>
    </source>
</evidence>
<evidence type="ECO:0000313" key="5">
    <source>
        <dbReference type="EMBL" id="HAH7770676.1"/>
    </source>
</evidence>
<evidence type="ECO:0000313" key="4">
    <source>
        <dbReference type="EMBL" id="HAH4524729.1"/>
    </source>
</evidence>
<feature type="compositionally biased region" description="Acidic residues" evidence="1">
    <location>
        <begin position="31"/>
        <end position="40"/>
    </location>
</feature>
<organism evidence="6 8">
    <name type="scientific">Escherichia coli</name>
    <dbReference type="NCBI Taxonomy" id="562"/>
    <lineage>
        <taxon>Bacteria</taxon>
        <taxon>Pseudomonadati</taxon>
        <taxon>Pseudomonadota</taxon>
        <taxon>Gammaproteobacteria</taxon>
        <taxon>Enterobacterales</taxon>
        <taxon>Enterobacteriaceae</taxon>
        <taxon>Escherichia</taxon>
    </lineage>
</organism>
<sequence length="201" mass="22789">MPSDDDFNSRFKQEVARRLKDSLNLHRQLAEEVEPEDDETPVQSPDEASPQPKVSHAPKKTAVRIRGIARKRAAEARKMAVAASSKRIPTATPSQQVTRTESKILTEFTSVKQVNSLDTEHERKQLNNKDFEAEIALKKRYGKWFLIILAFQLLIMNGVFIADGAGKLEFEDLTLQLYMGGTLTEVFGLVLVVTKYLFKRK</sequence>
<feature type="transmembrane region" description="Helical" evidence="2">
    <location>
        <begin position="144"/>
        <end position="165"/>
    </location>
</feature>
<reference evidence="6 8" key="2">
    <citation type="submission" date="2019-01" db="EMBL/GenBank/DDBJ databases">
        <title>Genomic analysis of febrile catheter-associated UTI E. coli isolates.</title>
        <authorList>
            <person name="Potter R."/>
            <person name="Zou Z."/>
            <person name="Henderson J."/>
            <person name="Dantas G."/>
        </authorList>
    </citation>
    <scope>NUCLEOTIDE SEQUENCE [LARGE SCALE GENOMIC DNA]</scope>
    <source>
        <strain evidence="6 8">29_CAASB</strain>
    </source>
</reference>
<dbReference type="EMBL" id="ABONVU020000015">
    <property type="protein sequence ID" value="EMJ5255454.1"/>
    <property type="molecule type" value="Genomic_DNA"/>
</dbReference>
<reference evidence="3" key="5">
    <citation type="submission" date="2024-02" db="EMBL/GenBank/DDBJ databases">
        <authorList>
            <consortium name="Clinical and Environmental Microbiology Branch: Whole genome sequencing antimicrobial resistance pathogens in the healthcare setting"/>
        </authorList>
    </citation>
    <scope>NUCLEOTIDE SEQUENCE</scope>
    <source>
        <strain evidence="3">1924188</strain>
    </source>
</reference>
<dbReference type="EMBL" id="DABBJX010000011">
    <property type="protein sequence ID" value="HAH4524729.1"/>
    <property type="molecule type" value="Genomic_DNA"/>
</dbReference>
<name>A0A061K5M7_ECOLX</name>
<keyword evidence="2" id="KW-0812">Transmembrane</keyword>
<keyword evidence="2" id="KW-0472">Membrane</keyword>
<dbReference type="RefSeq" id="WP_001138663.1">
    <property type="nucleotide sequence ID" value="NZ_AP018784.2"/>
</dbReference>
<feature type="region of interest" description="Disordered" evidence="1">
    <location>
        <begin position="79"/>
        <end position="99"/>
    </location>
</feature>
<dbReference type="Proteomes" id="UP000288730">
    <property type="component" value="Unassembled WGS sequence"/>
</dbReference>
<reference evidence="7" key="4">
    <citation type="journal article" date="2023" name="Microorganisms">
        <title>Comparative Genomic Analysis of ST131 Subclade C2 of ESBL-Producing E. coli Isolates from Patients with Recurrent and Sporadic Urinary Tract Infections.</title>
        <authorList>
            <person name="Jaen-Luchoro D."/>
            <person name="Kahnamouei A."/>
            <person name="Yazdanshenas S."/>
            <person name="Lindblom A."/>
            <person name="Samuelsson E."/>
            <person name="Ahren C."/>
            <person name="Karami N."/>
        </authorList>
    </citation>
    <scope>NUCLEOTIDE SEQUENCE</scope>
    <source>
        <strain evidence="7">S7</strain>
    </source>
</reference>
<evidence type="ECO:0000313" key="6">
    <source>
        <dbReference type="EMBL" id="RXD17387.1"/>
    </source>
</evidence>
<dbReference type="EMBL" id="SCJN01000025">
    <property type="protein sequence ID" value="RXD17387.1"/>
    <property type="molecule type" value="Genomic_DNA"/>
</dbReference>
<dbReference type="Proteomes" id="UP001285616">
    <property type="component" value="Unassembled WGS sequence"/>
</dbReference>
<evidence type="ECO:0000256" key="1">
    <source>
        <dbReference type="SAM" id="MobiDB-lite"/>
    </source>
</evidence>
<feature type="transmembrane region" description="Helical" evidence="2">
    <location>
        <begin position="177"/>
        <end position="198"/>
    </location>
</feature>
<accession>A0A061K5M7</accession>